<dbReference type="RefSeq" id="WP_204696505.1">
    <property type="nucleotide sequence ID" value="NZ_JAFBEC010000003.1"/>
</dbReference>
<feature type="compositionally biased region" description="Low complexity" evidence="1">
    <location>
        <begin position="9"/>
        <end position="19"/>
    </location>
</feature>
<evidence type="ECO:0000313" key="2">
    <source>
        <dbReference type="EMBL" id="MBM7632335.1"/>
    </source>
</evidence>
<name>A0ABS2PB78_9BACL</name>
<gene>
    <name evidence="2" type="ORF">JOD17_001428</name>
</gene>
<protein>
    <submittedName>
        <fullName evidence="2">DNA-binding beta-propeller fold protein YncE</fullName>
    </submittedName>
</protein>
<accession>A0ABS2PB78</accession>
<dbReference type="PANTHER" id="PTHR47197:SF3">
    <property type="entry name" value="DIHYDRO-HEME D1 DEHYDROGENASE"/>
    <property type="match status" value="1"/>
</dbReference>
<evidence type="ECO:0000256" key="1">
    <source>
        <dbReference type="SAM" id="MobiDB-lite"/>
    </source>
</evidence>
<keyword evidence="3" id="KW-1185">Reference proteome</keyword>
<evidence type="ECO:0000313" key="3">
    <source>
        <dbReference type="Proteomes" id="UP000741863"/>
    </source>
</evidence>
<feature type="region of interest" description="Disordered" evidence="1">
    <location>
        <begin position="9"/>
        <end position="42"/>
    </location>
</feature>
<dbReference type="SUPFAM" id="SSF50969">
    <property type="entry name" value="YVTN repeat-like/Quinoprotein amine dehydrogenase"/>
    <property type="match status" value="1"/>
</dbReference>
<proteinExistence type="predicted"/>
<dbReference type="InterPro" id="IPR051200">
    <property type="entry name" value="Host-pathogen_enzymatic-act"/>
</dbReference>
<dbReference type="Gene3D" id="2.130.10.10">
    <property type="entry name" value="YVTN repeat-like/Quinoprotein amine dehydrogenase"/>
    <property type="match status" value="3"/>
</dbReference>
<reference evidence="2 3" key="1">
    <citation type="submission" date="2021-01" db="EMBL/GenBank/DDBJ databases">
        <title>Genomic Encyclopedia of Type Strains, Phase IV (KMG-IV): sequencing the most valuable type-strain genomes for metagenomic binning, comparative biology and taxonomic classification.</title>
        <authorList>
            <person name="Goeker M."/>
        </authorList>
    </citation>
    <scope>NUCLEOTIDE SEQUENCE [LARGE SCALE GENOMIC DNA]</scope>
    <source>
        <strain evidence="2 3">DSM 25540</strain>
    </source>
</reference>
<organism evidence="2 3">
    <name type="scientific">Geomicrobium sediminis</name>
    <dbReference type="NCBI Taxonomy" id="1347788"/>
    <lineage>
        <taxon>Bacteria</taxon>
        <taxon>Bacillati</taxon>
        <taxon>Bacillota</taxon>
        <taxon>Bacilli</taxon>
        <taxon>Bacillales</taxon>
        <taxon>Geomicrobium</taxon>
    </lineage>
</organism>
<dbReference type="InterPro" id="IPR015943">
    <property type="entry name" value="WD40/YVTN_repeat-like_dom_sf"/>
</dbReference>
<feature type="compositionally biased region" description="Pro residues" evidence="1">
    <location>
        <begin position="20"/>
        <end position="29"/>
    </location>
</feature>
<dbReference type="EMBL" id="JAFBEC010000003">
    <property type="protein sequence ID" value="MBM7632335.1"/>
    <property type="molecule type" value="Genomic_DNA"/>
</dbReference>
<keyword evidence="2" id="KW-0238">DNA-binding</keyword>
<dbReference type="Proteomes" id="UP000741863">
    <property type="component" value="Unassembled WGS sequence"/>
</dbReference>
<dbReference type="PANTHER" id="PTHR47197">
    <property type="entry name" value="PROTEIN NIRF"/>
    <property type="match status" value="1"/>
</dbReference>
<comment type="caution">
    <text evidence="2">The sequence shown here is derived from an EMBL/GenBank/DDBJ whole genome shotgun (WGS) entry which is preliminary data.</text>
</comment>
<sequence>MKKRITINNNLINGPGNISPIPPLPPTSPTFPTQPTQPTPPVPPLEDLLFIGRSGGITVYDVSRRRVITEIENVGTPNDIFINSEMNLLYVTSSLGLSVLNLSDYQLIAQTPVPSGINEIGYNPTNNTVYAGADFRAFGFDPDNNYQLSTTIDVTPSGASSGMFALNPLTNRGYLPIGLADNVYVLDLLTNTWVDTVITSPSASGLVAVNSTTNRIYTSNSSTPSRTILLDIIDGNTNTVTTTIALAEPENLSTGIAIDEINNRIYVSNRNTNNASNVLAYVVDGNTNTLLDTITIDRNVNTSSITVNPSVRRAYISDAGNDIIYVIDTISNTVVEELPFQSFVLAAYTP</sequence>
<dbReference type="GO" id="GO:0003677">
    <property type="term" value="F:DNA binding"/>
    <property type="evidence" value="ECO:0007669"/>
    <property type="project" value="UniProtKB-KW"/>
</dbReference>
<dbReference type="InterPro" id="IPR011044">
    <property type="entry name" value="Quino_amine_DH_bsu"/>
</dbReference>